<dbReference type="AlphaFoldDB" id="A0A5J4TSX5"/>
<sequence length="286" mass="30715">MQTIDLVPNYTVNGINALYGVFTAPSYVQTIMNVYYGVDQLLHTHTGTGSQAIYTAWIHMMNGSGNVTVTVSKQGIYWPQRVTEILTQDIVSSITGSQTQIPMTFNLGTGGIIGCIKTAINTTQAGQWEISKTSDNTLTINPSTLRQADHSVGLNINSDSSIIKFNNNELVNVGTDQTITVQNYVLNAGSSTSFAGVKCGAIQINPNDHDYNEGLRISRSAVGNYSGIFLGCDSNSTAGTIPYQWCIVNTPTGDLRIGVDDQILQSNKGLMISADGNTLSFNGRVL</sequence>
<protein>
    <submittedName>
        <fullName evidence="1">Uncharacterized protein</fullName>
    </submittedName>
</protein>
<accession>A0A5J4TSX5</accession>
<name>A0A5J4TSX5_9EUKA</name>
<dbReference type="Proteomes" id="UP000324800">
    <property type="component" value="Unassembled WGS sequence"/>
</dbReference>
<gene>
    <name evidence="1" type="ORF">EZS28_043464</name>
</gene>
<evidence type="ECO:0000313" key="1">
    <source>
        <dbReference type="EMBL" id="KAA6361009.1"/>
    </source>
</evidence>
<evidence type="ECO:0000313" key="2">
    <source>
        <dbReference type="Proteomes" id="UP000324800"/>
    </source>
</evidence>
<comment type="caution">
    <text evidence="1">The sequence shown here is derived from an EMBL/GenBank/DDBJ whole genome shotgun (WGS) entry which is preliminary data.</text>
</comment>
<proteinExistence type="predicted"/>
<dbReference type="EMBL" id="SNRW01026142">
    <property type="protein sequence ID" value="KAA6361009.1"/>
    <property type="molecule type" value="Genomic_DNA"/>
</dbReference>
<organism evidence="1 2">
    <name type="scientific">Streblomastix strix</name>
    <dbReference type="NCBI Taxonomy" id="222440"/>
    <lineage>
        <taxon>Eukaryota</taxon>
        <taxon>Metamonada</taxon>
        <taxon>Preaxostyla</taxon>
        <taxon>Oxymonadida</taxon>
        <taxon>Streblomastigidae</taxon>
        <taxon>Streblomastix</taxon>
    </lineage>
</organism>
<reference evidence="1 2" key="1">
    <citation type="submission" date="2019-03" db="EMBL/GenBank/DDBJ databases">
        <title>Single cell metagenomics reveals metabolic interactions within the superorganism composed of flagellate Streblomastix strix and complex community of Bacteroidetes bacteria on its surface.</title>
        <authorList>
            <person name="Treitli S.C."/>
            <person name="Kolisko M."/>
            <person name="Husnik F."/>
            <person name="Keeling P."/>
            <person name="Hampl V."/>
        </authorList>
    </citation>
    <scope>NUCLEOTIDE SEQUENCE [LARGE SCALE GENOMIC DNA]</scope>
    <source>
        <strain evidence="1">ST1C</strain>
    </source>
</reference>